<dbReference type="InterPro" id="IPR029045">
    <property type="entry name" value="ClpP/crotonase-like_dom_sf"/>
</dbReference>
<proteinExistence type="predicted"/>
<accession>A0A5P2CAK2</accession>
<dbReference type="Pfam" id="PF03572">
    <property type="entry name" value="Peptidase_S41"/>
    <property type="match status" value="1"/>
</dbReference>
<evidence type="ECO:0000313" key="3">
    <source>
        <dbReference type="EMBL" id="QES38391.1"/>
    </source>
</evidence>
<dbReference type="Gene3D" id="3.90.226.10">
    <property type="entry name" value="2-enoyl-CoA Hydratase, Chain A, domain 1"/>
    <property type="match status" value="1"/>
</dbReference>
<evidence type="ECO:0000259" key="2">
    <source>
        <dbReference type="SMART" id="SM00245"/>
    </source>
</evidence>
<dbReference type="SUPFAM" id="SSF52096">
    <property type="entry name" value="ClpP/crotonase"/>
    <property type="match status" value="1"/>
</dbReference>
<dbReference type="RefSeq" id="WP_150220581.1">
    <property type="nucleotide sequence ID" value="NZ_CP029192.1"/>
</dbReference>
<dbReference type="GO" id="GO:0006508">
    <property type="term" value="P:proteolysis"/>
    <property type="evidence" value="ECO:0007669"/>
    <property type="project" value="InterPro"/>
</dbReference>
<sequence>MTTATHHLDVAPIIEATGQLLLDHYVFPETAEQLAALLRRRLADGAYDVEDSAALAGLVTADLQSLNGDLHLRLKHHAGPVPTEQGAATLARMREEFDSTLGGAPRVELLGGGVALLGLAPALFPLSWSAEPLGAALTLVAPADALILDLRANTGGDPDTVAFVCAHLLDGRTHLNSMYWRDGDRLEQSWSPAHVPNARFGGSKPLYVLTSARTFSAAEELAYDLQQLGRAVVVGETTAGGAHPREGWTVHPHLEATIPVGRAVNPVSGTNWEGTGVRPDVPCAAEEALDRAHALAEARLAAEPADEPHPAKVTPEQEQTA</sequence>
<dbReference type="OrthoDB" id="6397760at2"/>
<reference evidence="3 4" key="1">
    <citation type="submission" date="2018-05" db="EMBL/GenBank/DDBJ databases">
        <title>Streptomyces venezuelae.</title>
        <authorList>
            <person name="Kim W."/>
            <person name="Lee N."/>
            <person name="Cho B.-K."/>
        </authorList>
    </citation>
    <scope>NUCLEOTIDE SEQUENCE [LARGE SCALE GENOMIC DNA]</scope>
    <source>
        <strain evidence="3 4">ATCC 14584</strain>
    </source>
</reference>
<dbReference type="PANTHER" id="PTHR11261:SF3">
    <property type="entry name" value="RETINOL-BINDING PROTEIN 3"/>
    <property type="match status" value="1"/>
</dbReference>
<organism evidence="3 4">
    <name type="scientific">Streptomyces venezuelae</name>
    <dbReference type="NCBI Taxonomy" id="54571"/>
    <lineage>
        <taxon>Bacteria</taxon>
        <taxon>Bacillati</taxon>
        <taxon>Actinomycetota</taxon>
        <taxon>Actinomycetes</taxon>
        <taxon>Kitasatosporales</taxon>
        <taxon>Streptomycetaceae</taxon>
        <taxon>Streptomyces</taxon>
    </lineage>
</organism>
<dbReference type="GO" id="GO:0008236">
    <property type="term" value="F:serine-type peptidase activity"/>
    <property type="evidence" value="ECO:0007669"/>
    <property type="project" value="InterPro"/>
</dbReference>
<feature type="domain" description="Tail specific protease" evidence="2">
    <location>
        <begin position="83"/>
        <end position="284"/>
    </location>
</feature>
<dbReference type="Proteomes" id="UP000322927">
    <property type="component" value="Chromosome"/>
</dbReference>
<name>A0A5P2CAK2_STRVZ</name>
<protein>
    <submittedName>
        <fullName evidence="3">Peptidase S41</fullName>
    </submittedName>
</protein>
<dbReference type="AlphaFoldDB" id="A0A5P2CAK2"/>
<dbReference type="InterPro" id="IPR005151">
    <property type="entry name" value="Tail-specific_protease"/>
</dbReference>
<gene>
    <name evidence="3" type="ORF">DEJ48_37665</name>
</gene>
<dbReference type="SMART" id="SM00245">
    <property type="entry name" value="TSPc"/>
    <property type="match status" value="1"/>
</dbReference>
<feature type="region of interest" description="Disordered" evidence="1">
    <location>
        <begin position="298"/>
        <end position="321"/>
    </location>
</feature>
<dbReference type="PANTHER" id="PTHR11261">
    <property type="entry name" value="INTERPHOTORECEPTOR RETINOID-BINDING PROTEIN"/>
    <property type="match status" value="1"/>
</dbReference>
<dbReference type="Gene3D" id="3.30.750.44">
    <property type="match status" value="1"/>
</dbReference>
<dbReference type="Pfam" id="PF11918">
    <property type="entry name" value="Peptidase_S41_N"/>
    <property type="match status" value="1"/>
</dbReference>
<dbReference type="EMBL" id="CP029192">
    <property type="protein sequence ID" value="QES38391.1"/>
    <property type="molecule type" value="Genomic_DNA"/>
</dbReference>
<evidence type="ECO:0000256" key="1">
    <source>
        <dbReference type="SAM" id="MobiDB-lite"/>
    </source>
</evidence>
<dbReference type="CDD" id="cd07563">
    <property type="entry name" value="Peptidase_S41_IRBP"/>
    <property type="match status" value="1"/>
</dbReference>
<evidence type="ECO:0000313" key="4">
    <source>
        <dbReference type="Proteomes" id="UP000322927"/>
    </source>
</evidence>